<dbReference type="InterPro" id="IPR036250">
    <property type="entry name" value="AcylCo_DH-like_C"/>
</dbReference>
<comment type="similarity">
    <text evidence="2">Belongs to the acyl-CoA dehydrogenase family.</text>
</comment>
<comment type="cofactor">
    <cofactor evidence="1">
        <name>FAD</name>
        <dbReference type="ChEBI" id="CHEBI:57692"/>
    </cofactor>
</comment>
<dbReference type="InterPro" id="IPR009100">
    <property type="entry name" value="AcylCoA_DH/oxidase_NM_dom_sf"/>
</dbReference>
<dbReference type="InterPro" id="IPR037069">
    <property type="entry name" value="AcylCoA_DH/ox_N_sf"/>
</dbReference>
<evidence type="ECO:0000259" key="7">
    <source>
        <dbReference type="Pfam" id="PF02771"/>
    </source>
</evidence>
<dbReference type="SUPFAM" id="SSF47203">
    <property type="entry name" value="Acyl-CoA dehydrogenase C-terminal domain-like"/>
    <property type="match status" value="1"/>
</dbReference>
<dbReference type="Pfam" id="PF00441">
    <property type="entry name" value="Acyl-CoA_dh_1"/>
    <property type="match status" value="1"/>
</dbReference>
<evidence type="ECO:0000256" key="2">
    <source>
        <dbReference type="ARBA" id="ARBA00009347"/>
    </source>
</evidence>
<gene>
    <name evidence="8" type="ORF">MU848_18775</name>
</gene>
<sequence length="348" mass="37156">MDFTLSEEQLMFAETARSLFADSCTPDHWRKMMEAGEAIDPTRWASIVETGLTLVLLPEEAGGIGLAETDFALIAQEAGYVALPEPLIESAGVAAPLLAALAPDHPLLADPSATIAIAHPANPYVANADSAGGIILHADGEAFLATPDQVTLTAQPSIDPFRRLFSVEWSKDKATPLGPNNQNGADWDLAFDRAALFNAAFGLGLAQRAVDLAVDYAKERQQFGKPIGSYQAVKHHLASAQVAIEFAKPVVAAAAAEIGARDVQARARVSHAKLVALEAADKAARASIQVHGAMGYSWEVDVHLFLKRTVALTQTWGTPAHHRARIATRIFTQPMGPDQTFAREKTNA</sequence>
<evidence type="ECO:0000256" key="5">
    <source>
        <dbReference type="ARBA" id="ARBA00023002"/>
    </source>
</evidence>
<dbReference type="RefSeq" id="WP_247234866.1">
    <property type="nucleotide sequence ID" value="NZ_JALKHS010000027.1"/>
</dbReference>
<evidence type="ECO:0000256" key="4">
    <source>
        <dbReference type="ARBA" id="ARBA00022827"/>
    </source>
</evidence>
<evidence type="ECO:0000256" key="3">
    <source>
        <dbReference type="ARBA" id="ARBA00022630"/>
    </source>
</evidence>
<dbReference type="Gene3D" id="1.10.540.10">
    <property type="entry name" value="Acyl-CoA dehydrogenase/oxidase, N-terminal domain"/>
    <property type="match status" value="1"/>
</dbReference>
<dbReference type="Proteomes" id="UP001203512">
    <property type="component" value="Unassembled WGS sequence"/>
</dbReference>
<reference evidence="8 9" key="1">
    <citation type="submission" date="2022-04" db="EMBL/GenBank/DDBJ databases">
        <authorList>
            <person name="Huq M.A."/>
        </authorList>
    </citation>
    <scope>NUCLEOTIDE SEQUENCE [LARGE SCALE GENOMIC DNA]</scope>
    <source>
        <strain evidence="8 9">MAH-33</strain>
    </source>
</reference>
<keyword evidence="3" id="KW-0285">Flavoprotein</keyword>
<organism evidence="8 9">
    <name type="scientific">Sphingobium agri</name>
    <dbReference type="NCBI Taxonomy" id="2933566"/>
    <lineage>
        <taxon>Bacteria</taxon>
        <taxon>Pseudomonadati</taxon>
        <taxon>Pseudomonadota</taxon>
        <taxon>Alphaproteobacteria</taxon>
        <taxon>Sphingomonadales</taxon>
        <taxon>Sphingomonadaceae</taxon>
        <taxon>Sphingobium</taxon>
    </lineage>
</organism>
<dbReference type="Pfam" id="PF02771">
    <property type="entry name" value="Acyl-CoA_dh_N"/>
    <property type="match status" value="1"/>
</dbReference>
<keyword evidence="9" id="KW-1185">Reference proteome</keyword>
<evidence type="ECO:0000313" key="9">
    <source>
        <dbReference type="Proteomes" id="UP001203512"/>
    </source>
</evidence>
<comment type="caution">
    <text evidence="8">The sequence shown here is derived from an EMBL/GenBank/DDBJ whole genome shotgun (WGS) entry which is preliminary data.</text>
</comment>
<proteinExistence type="inferred from homology"/>
<keyword evidence="4" id="KW-0274">FAD</keyword>
<dbReference type="PANTHER" id="PTHR43884:SF20">
    <property type="entry name" value="ACYL-COA DEHYDROGENASE FADE28"/>
    <property type="match status" value="1"/>
</dbReference>
<protein>
    <submittedName>
        <fullName evidence="8">Acyl-CoA/acyl-ACP dehydrogenase</fullName>
    </submittedName>
</protein>
<dbReference type="PANTHER" id="PTHR43884">
    <property type="entry name" value="ACYL-COA DEHYDROGENASE"/>
    <property type="match status" value="1"/>
</dbReference>
<evidence type="ECO:0000259" key="6">
    <source>
        <dbReference type="Pfam" id="PF00441"/>
    </source>
</evidence>
<dbReference type="Gene3D" id="1.20.140.10">
    <property type="entry name" value="Butyryl-CoA Dehydrogenase, subunit A, domain 3"/>
    <property type="match status" value="1"/>
</dbReference>
<evidence type="ECO:0000313" key="8">
    <source>
        <dbReference type="EMBL" id="MCK0533635.1"/>
    </source>
</evidence>
<feature type="domain" description="Acyl-CoA dehydrogenase/oxidase C-terminal" evidence="6">
    <location>
        <begin position="191"/>
        <end position="330"/>
    </location>
</feature>
<evidence type="ECO:0000256" key="1">
    <source>
        <dbReference type="ARBA" id="ARBA00001974"/>
    </source>
</evidence>
<dbReference type="InterPro" id="IPR013786">
    <property type="entry name" value="AcylCoA_DH/ox_N"/>
</dbReference>
<keyword evidence="5" id="KW-0560">Oxidoreductase</keyword>
<dbReference type="EMBL" id="JALKHS010000027">
    <property type="protein sequence ID" value="MCK0533635.1"/>
    <property type="molecule type" value="Genomic_DNA"/>
</dbReference>
<feature type="domain" description="Acyl-CoA dehydrogenase/oxidase N-terminal" evidence="7">
    <location>
        <begin position="6"/>
        <end position="84"/>
    </location>
</feature>
<name>A0ABT0E2N5_9SPHN</name>
<accession>A0ABT0E2N5</accession>
<dbReference type="SUPFAM" id="SSF56645">
    <property type="entry name" value="Acyl-CoA dehydrogenase NM domain-like"/>
    <property type="match status" value="1"/>
</dbReference>
<dbReference type="InterPro" id="IPR009075">
    <property type="entry name" value="AcylCo_DH/oxidase_C"/>
</dbReference>